<dbReference type="AlphaFoldDB" id="D9SR65"/>
<evidence type="ECO:0000256" key="1">
    <source>
        <dbReference type="ARBA" id="ARBA00022448"/>
    </source>
</evidence>
<sequence>MKSILEIENLSKSFSRRKALDGISLNLENSKVLGLIGPAGSGKTTLINIIAGLAKQDQGTIKIDDHEPGVYTKEIVSYLPQGNHLHNWMTVKEEIGFFQDFYKDFDKKKAENLLSDMNIDGKIKVGNLSKDNLEKLKLTLIFSRKAKLYLLDEPFSGADSLVRDEIIDIILRSYDEESSVILSSKDAKIFERLVDKVAFISGGKILLSGDPEDLRHERRMSIDDLYREVIKNV</sequence>
<dbReference type="GO" id="GO:0016887">
    <property type="term" value="F:ATP hydrolysis activity"/>
    <property type="evidence" value="ECO:0007669"/>
    <property type="project" value="InterPro"/>
</dbReference>
<dbReference type="InterPro" id="IPR051782">
    <property type="entry name" value="ABC_Transporter_VariousFunc"/>
</dbReference>
<dbReference type="RefSeq" id="WP_010074868.1">
    <property type="nucleotide sequence ID" value="NC_014393.1"/>
</dbReference>
<gene>
    <name evidence="5" type="ordered locus">Clocel_0582</name>
</gene>
<dbReference type="SMART" id="SM00382">
    <property type="entry name" value="AAA"/>
    <property type="match status" value="1"/>
</dbReference>
<dbReference type="PROSITE" id="PS50893">
    <property type="entry name" value="ABC_TRANSPORTER_2"/>
    <property type="match status" value="1"/>
</dbReference>
<keyword evidence="2" id="KW-0547">Nucleotide-binding</keyword>
<dbReference type="InterPro" id="IPR003593">
    <property type="entry name" value="AAA+_ATPase"/>
</dbReference>
<keyword evidence="6" id="KW-1185">Reference proteome</keyword>
<organism evidence="5 6">
    <name type="scientific">Clostridium cellulovorans (strain ATCC 35296 / DSM 3052 / OCM 3 / 743B)</name>
    <dbReference type="NCBI Taxonomy" id="573061"/>
    <lineage>
        <taxon>Bacteria</taxon>
        <taxon>Bacillati</taxon>
        <taxon>Bacillota</taxon>
        <taxon>Clostridia</taxon>
        <taxon>Eubacteriales</taxon>
        <taxon>Clostridiaceae</taxon>
        <taxon>Clostridium</taxon>
    </lineage>
</organism>
<dbReference type="SUPFAM" id="SSF52540">
    <property type="entry name" value="P-loop containing nucleoside triphosphate hydrolases"/>
    <property type="match status" value="1"/>
</dbReference>
<accession>D9SR65</accession>
<dbReference type="Gene3D" id="3.40.50.300">
    <property type="entry name" value="P-loop containing nucleotide triphosphate hydrolases"/>
    <property type="match status" value="1"/>
</dbReference>
<dbReference type="OrthoDB" id="9804819at2"/>
<proteinExistence type="predicted"/>
<evidence type="ECO:0000259" key="4">
    <source>
        <dbReference type="PROSITE" id="PS50893"/>
    </source>
</evidence>
<reference evidence="5 6" key="1">
    <citation type="submission" date="2010-08" db="EMBL/GenBank/DDBJ databases">
        <title>Complete sequence of Clostridium cellulovorans 743B.</title>
        <authorList>
            <consortium name="US DOE Joint Genome Institute"/>
            <person name="Lucas S."/>
            <person name="Copeland A."/>
            <person name="Lapidus A."/>
            <person name="Cheng J.-F."/>
            <person name="Bruce D."/>
            <person name="Goodwin L."/>
            <person name="Pitluck S."/>
            <person name="Chertkov O."/>
            <person name="Detter J.C."/>
            <person name="Han C."/>
            <person name="Tapia R."/>
            <person name="Land M."/>
            <person name="Hauser L."/>
            <person name="Chang Y.-J."/>
            <person name="Jeffries C."/>
            <person name="Kyrpides N."/>
            <person name="Ivanova N."/>
            <person name="Mikhailova N."/>
            <person name="Hemme C.L."/>
            <person name="Woyke T."/>
        </authorList>
    </citation>
    <scope>NUCLEOTIDE SEQUENCE [LARGE SCALE GENOMIC DNA]</scope>
    <source>
        <strain evidence="6">ATCC 35296 / DSM 3052 / OCM 3 / 743B</strain>
    </source>
</reference>
<dbReference type="HOGENOM" id="CLU_000604_1_2_9"/>
<protein>
    <submittedName>
        <fullName evidence="5">ABC transporter related</fullName>
    </submittedName>
</protein>
<dbReference type="InterPro" id="IPR027417">
    <property type="entry name" value="P-loop_NTPase"/>
</dbReference>
<evidence type="ECO:0000256" key="3">
    <source>
        <dbReference type="ARBA" id="ARBA00022840"/>
    </source>
</evidence>
<dbReference type="InterPro" id="IPR003439">
    <property type="entry name" value="ABC_transporter-like_ATP-bd"/>
</dbReference>
<dbReference type="CDD" id="cd03230">
    <property type="entry name" value="ABC_DR_subfamily_A"/>
    <property type="match status" value="1"/>
</dbReference>
<evidence type="ECO:0000313" key="5">
    <source>
        <dbReference type="EMBL" id="ADL50353.1"/>
    </source>
</evidence>
<dbReference type="PANTHER" id="PTHR42939:SF1">
    <property type="entry name" value="ABC TRANSPORTER ATP-BINDING PROTEIN ALBC-RELATED"/>
    <property type="match status" value="1"/>
</dbReference>
<evidence type="ECO:0000256" key="2">
    <source>
        <dbReference type="ARBA" id="ARBA00022741"/>
    </source>
</evidence>
<evidence type="ECO:0000313" key="6">
    <source>
        <dbReference type="Proteomes" id="UP000002730"/>
    </source>
</evidence>
<dbReference type="eggNOG" id="COG1131">
    <property type="taxonomic scope" value="Bacteria"/>
</dbReference>
<dbReference type="GO" id="GO:0005524">
    <property type="term" value="F:ATP binding"/>
    <property type="evidence" value="ECO:0007669"/>
    <property type="project" value="UniProtKB-KW"/>
</dbReference>
<dbReference type="Pfam" id="PF00005">
    <property type="entry name" value="ABC_tran"/>
    <property type="match status" value="1"/>
</dbReference>
<dbReference type="KEGG" id="ccb:Clocel_0582"/>
<name>D9SR65_CLOC7</name>
<feature type="domain" description="ABC transporter" evidence="4">
    <location>
        <begin position="5"/>
        <end position="227"/>
    </location>
</feature>
<keyword evidence="1" id="KW-0813">Transport</keyword>
<dbReference type="Proteomes" id="UP000002730">
    <property type="component" value="Chromosome"/>
</dbReference>
<dbReference type="PANTHER" id="PTHR42939">
    <property type="entry name" value="ABC TRANSPORTER ATP-BINDING PROTEIN ALBC-RELATED"/>
    <property type="match status" value="1"/>
</dbReference>
<dbReference type="EMBL" id="CP002160">
    <property type="protein sequence ID" value="ADL50353.1"/>
    <property type="molecule type" value="Genomic_DNA"/>
</dbReference>
<keyword evidence="3" id="KW-0067">ATP-binding</keyword>
<dbReference type="STRING" id="573061.Clocel_0582"/>